<comment type="similarity">
    <text evidence="1">Belongs to the leguminous lectin family.</text>
</comment>
<evidence type="ECO:0000256" key="2">
    <source>
        <dbReference type="ARBA" id="ARBA00022734"/>
    </source>
</evidence>
<proteinExistence type="inferred from homology"/>
<organism evidence="4 5">
    <name type="scientific">Nelumbo nucifera</name>
    <name type="common">Sacred lotus</name>
    <dbReference type="NCBI Taxonomy" id="4432"/>
    <lineage>
        <taxon>Eukaryota</taxon>
        <taxon>Viridiplantae</taxon>
        <taxon>Streptophyta</taxon>
        <taxon>Embryophyta</taxon>
        <taxon>Tracheophyta</taxon>
        <taxon>Spermatophyta</taxon>
        <taxon>Magnoliopsida</taxon>
        <taxon>Proteales</taxon>
        <taxon>Nelumbonaceae</taxon>
        <taxon>Nelumbo</taxon>
    </lineage>
</organism>
<evidence type="ECO:0000313" key="5">
    <source>
        <dbReference type="Proteomes" id="UP000607653"/>
    </source>
</evidence>
<dbReference type="SUPFAM" id="SSF49899">
    <property type="entry name" value="Concanavalin A-like lectins/glucanases"/>
    <property type="match status" value="1"/>
</dbReference>
<keyword evidence="2" id="KW-0430">Lectin</keyword>
<feature type="domain" description="Legume lectin" evidence="3">
    <location>
        <begin position="11"/>
        <end position="132"/>
    </location>
</feature>
<protein>
    <recommendedName>
        <fullName evidence="3">Legume lectin domain-containing protein</fullName>
    </recommendedName>
</protein>
<dbReference type="PANTHER" id="PTHR32401">
    <property type="entry name" value="CONCANAVALIN A-LIKE LECTIN FAMILY PROTEIN"/>
    <property type="match status" value="1"/>
</dbReference>
<name>A0A822YGS4_NELNU</name>
<dbReference type="InterPro" id="IPR013320">
    <property type="entry name" value="ConA-like_dom_sf"/>
</dbReference>
<dbReference type="InterPro" id="IPR050258">
    <property type="entry name" value="Leguminous_Lectin"/>
</dbReference>
<keyword evidence="5" id="KW-1185">Reference proteome</keyword>
<accession>A0A822YGS4</accession>
<dbReference type="InterPro" id="IPR001220">
    <property type="entry name" value="Legume_lectin_dom"/>
</dbReference>
<dbReference type="Pfam" id="PF00139">
    <property type="entry name" value="Lectin_legB"/>
    <property type="match status" value="1"/>
</dbReference>
<dbReference type="PANTHER" id="PTHR32401:SF50">
    <property type="entry name" value="OS07G0133000 PROTEIN"/>
    <property type="match status" value="1"/>
</dbReference>
<dbReference type="Proteomes" id="UP000607653">
    <property type="component" value="Unassembled WGS sequence"/>
</dbReference>
<dbReference type="Gene3D" id="2.60.120.200">
    <property type="match status" value="1"/>
</dbReference>
<evidence type="ECO:0000256" key="1">
    <source>
        <dbReference type="ARBA" id="ARBA00007606"/>
    </source>
</evidence>
<comment type="caution">
    <text evidence="4">The sequence shown here is derived from an EMBL/GenBank/DDBJ whole genome shotgun (WGS) entry which is preliminary data.</text>
</comment>
<dbReference type="EMBL" id="DUZY01000002">
    <property type="protein sequence ID" value="DAD30146.1"/>
    <property type="molecule type" value="Genomic_DNA"/>
</dbReference>
<dbReference type="AlphaFoldDB" id="A0A822YGS4"/>
<dbReference type="GO" id="GO:0030246">
    <property type="term" value="F:carbohydrate binding"/>
    <property type="evidence" value="ECO:0007669"/>
    <property type="project" value="UniProtKB-KW"/>
</dbReference>
<gene>
    <name evidence="4" type="ORF">HUJ06_031614</name>
</gene>
<reference evidence="4 5" key="1">
    <citation type="journal article" date="2020" name="Mol. Biol. Evol.">
        <title>Distinct Expression and Methylation Patterns for Genes with Different Fates following a Single Whole-Genome Duplication in Flowering Plants.</title>
        <authorList>
            <person name="Shi T."/>
            <person name="Rahmani R.S."/>
            <person name="Gugger P.F."/>
            <person name="Wang M."/>
            <person name="Li H."/>
            <person name="Zhang Y."/>
            <person name="Li Z."/>
            <person name="Wang Q."/>
            <person name="Van de Peer Y."/>
            <person name="Marchal K."/>
            <person name="Chen J."/>
        </authorList>
    </citation>
    <scope>NUCLEOTIDE SEQUENCE [LARGE SCALE GENOMIC DNA]</scope>
    <source>
        <tissue evidence="4">Leaf</tissue>
    </source>
</reference>
<evidence type="ECO:0000313" key="4">
    <source>
        <dbReference type="EMBL" id="DAD30146.1"/>
    </source>
</evidence>
<evidence type="ECO:0000259" key="3">
    <source>
        <dbReference type="Pfam" id="PF00139"/>
    </source>
</evidence>
<sequence length="132" mass="14656">MKLTMETFFDGVFAIDLDTILSLEFADINDNHVGIDVNNLKLIESTPTTYYSSKDGINKSLHLISGDPMQVWIEYDGVEKQLNVTLAPLYYPKLEIPLLSTSLDLSSIFMDSMYMGFSSSTGAIASSHYILG</sequence>